<dbReference type="Gene3D" id="3.50.50.60">
    <property type="entry name" value="FAD/NAD(P)-binding domain"/>
    <property type="match status" value="1"/>
</dbReference>
<dbReference type="GO" id="GO:0008115">
    <property type="term" value="F:sarcosine oxidase activity"/>
    <property type="evidence" value="ECO:0007669"/>
    <property type="project" value="TreeGrafter"/>
</dbReference>
<dbReference type="PANTHER" id="PTHR10961:SF37">
    <property type="entry name" value="FAD DEPENDENT OXIDOREDUCTASE DOMAIN-CONTAINING PROTEIN"/>
    <property type="match status" value="1"/>
</dbReference>
<comment type="cofactor">
    <cofactor evidence="1">
        <name>FAD</name>
        <dbReference type="ChEBI" id="CHEBI:57692"/>
    </cofactor>
</comment>
<organism evidence="7 8">
    <name type="scientific">Eutypa lata (strain UCR-EL1)</name>
    <name type="common">Grapevine dieback disease fungus</name>
    <name type="synonym">Eutypa armeniacae</name>
    <dbReference type="NCBI Taxonomy" id="1287681"/>
    <lineage>
        <taxon>Eukaryota</taxon>
        <taxon>Fungi</taxon>
        <taxon>Dikarya</taxon>
        <taxon>Ascomycota</taxon>
        <taxon>Pezizomycotina</taxon>
        <taxon>Sordariomycetes</taxon>
        <taxon>Xylariomycetidae</taxon>
        <taxon>Xylariales</taxon>
        <taxon>Diatrypaceae</taxon>
        <taxon>Eutypa</taxon>
    </lineage>
</organism>
<evidence type="ECO:0000256" key="1">
    <source>
        <dbReference type="ARBA" id="ARBA00001974"/>
    </source>
</evidence>
<dbReference type="OMA" id="WKPFYHE"/>
<keyword evidence="3" id="KW-0285">Flavoprotein</keyword>
<dbReference type="InterPro" id="IPR036188">
    <property type="entry name" value="FAD/NAD-bd_sf"/>
</dbReference>
<keyword evidence="4" id="KW-0274">FAD</keyword>
<accession>M7TVP6</accession>
<dbReference type="STRING" id="1287681.M7TVP6"/>
<dbReference type="PANTHER" id="PTHR10961">
    <property type="entry name" value="PEROXISOMAL SARCOSINE OXIDASE"/>
    <property type="match status" value="1"/>
</dbReference>
<name>M7TVP6_EUTLA</name>
<comment type="similarity">
    <text evidence="2">Belongs to the MSOX/MTOX family.</text>
</comment>
<protein>
    <submittedName>
        <fullName evidence="7">Putative sarcosine oxidase protein</fullName>
    </submittedName>
</protein>
<keyword evidence="5" id="KW-0560">Oxidoreductase</keyword>
<evidence type="ECO:0000256" key="3">
    <source>
        <dbReference type="ARBA" id="ARBA00022630"/>
    </source>
</evidence>
<dbReference type="OrthoDB" id="2219495at2759"/>
<dbReference type="KEGG" id="ela:UCREL1_2237"/>
<evidence type="ECO:0000313" key="7">
    <source>
        <dbReference type="EMBL" id="EMR70725.1"/>
    </source>
</evidence>
<dbReference type="Gene3D" id="3.30.9.10">
    <property type="entry name" value="D-Amino Acid Oxidase, subunit A, domain 2"/>
    <property type="match status" value="1"/>
</dbReference>
<dbReference type="GO" id="GO:0050660">
    <property type="term" value="F:flavin adenine dinucleotide binding"/>
    <property type="evidence" value="ECO:0007669"/>
    <property type="project" value="InterPro"/>
</dbReference>
<proteinExistence type="inferred from homology"/>
<dbReference type="HOGENOM" id="CLU_007884_0_2_1"/>
<keyword evidence="8" id="KW-1185">Reference proteome</keyword>
<dbReference type="EMBL" id="KB705795">
    <property type="protein sequence ID" value="EMR70725.1"/>
    <property type="molecule type" value="Genomic_DNA"/>
</dbReference>
<dbReference type="GO" id="GO:0051698">
    <property type="term" value="F:saccharopine oxidase activity"/>
    <property type="evidence" value="ECO:0007669"/>
    <property type="project" value="TreeGrafter"/>
</dbReference>
<evidence type="ECO:0000259" key="6">
    <source>
        <dbReference type="Pfam" id="PF01266"/>
    </source>
</evidence>
<sequence>MATTSSASPPSYLIIGAGVFGVSTAIHLATTAGPGTSVTLVDRNALAPGTLPSTPRVAASWDWNKAVRADYSDATYCRLALEAQEVFRGGGDDPALAEALAPFYRESGVYWISREPGFGDAVLDNYRKLGHGKEVNEEKRIALVPVAEARKLYGGVFDEADYEGVEHVLVNRTSGWADARGALLRGVERARELGVRLVEAEVEALEFGADEGCVGVRTKGGDVIEATHTVLSTGSFTPKLLDESARRSGIDELRAGERIISAGVTTGLTVLSDDDMEKFAGMAVNIQENPPERGASNGSLPPNADRQLKWWGQWIFKNTQTMASGNELSAPPAEPDYAQWNVPDSLKEDVSFANKVTFGKKGESWKIEQHRICWEALTPSADFIISPHSASKGLYVATCGSFHGWKFLPIIGKYVVQMLNGSLAPDLQKKWAWDRELPDPSKNTVWPRKELKDL</sequence>
<dbReference type="AlphaFoldDB" id="M7TVP6"/>
<feature type="domain" description="FAD dependent oxidoreductase" evidence="6">
    <location>
        <begin position="12"/>
        <end position="241"/>
    </location>
</feature>
<reference evidence="8" key="1">
    <citation type="journal article" date="2013" name="Genome Announc.">
        <title>Draft genome sequence of the grapevine dieback fungus Eutypa lata UCR-EL1.</title>
        <authorList>
            <person name="Blanco-Ulate B."/>
            <person name="Rolshausen P.E."/>
            <person name="Cantu D."/>
        </authorList>
    </citation>
    <scope>NUCLEOTIDE SEQUENCE [LARGE SCALE GENOMIC DNA]</scope>
    <source>
        <strain evidence="8">UCR-EL1</strain>
    </source>
</reference>
<evidence type="ECO:0000313" key="8">
    <source>
        <dbReference type="Proteomes" id="UP000012174"/>
    </source>
</evidence>
<evidence type="ECO:0000256" key="2">
    <source>
        <dbReference type="ARBA" id="ARBA00010989"/>
    </source>
</evidence>
<evidence type="ECO:0000256" key="5">
    <source>
        <dbReference type="ARBA" id="ARBA00023002"/>
    </source>
</evidence>
<dbReference type="SUPFAM" id="SSF51905">
    <property type="entry name" value="FAD/NAD(P)-binding domain"/>
    <property type="match status" value="1"/>
</dbReference>
<gene>
    <name evidence="7" type="ORF">UCREL1_2237</name>
</gene>
<dbReference type="eggNOG" id="KOG2820">
    <property type="taxonomic scope" value="Eukaryota"/>
</dbReference>
<dbReference type="InterPro" id="IPR045170">
    <property type="entry name" value="MTOX"/>
</dbReference>
<evidence type="ECO:0000256" key="4">
    <source>
        <dbReference type="ARBA" id="ARBA00022827"/>
    </source>
</evidence>
<dbReference type="Pfam" id="PF01266">
    <property type="entry name" value="DAO"/>
    <property type="match status" value="1"/>
</dbReference>
<dbReference type="InterPro" id="IPR006076">
    <property type="entry name" value="FAD-dep_OxRdtase"/>
</dbReference>
<dbReference type="Proteomes" id="UP000012174">
    <property type="component" value="Unassembled WGS sequence"/>
</dbReference>